<dbReference type="OrthoDB" id="1577640at2759"/>
<dbReference type="InParanoid" id="W3X8R6"/>
<feature type="domain" description="Azaphilone pigments biosynthesis cluster protein L N-terminal" evidence="2">
    <location>
        <begin position="2"/>
        <end position="215"/>
    </location>
</feature>
<dbReference type="Proteomes" id="UP000030651">
    <property type="component" value="Unassembled WGS sequence"/>
</dbReference>
<protein>
    <recommendedName>
        <fullName evidence="2">Azaphilone pigments biosynthesis cluster protein L N-terminal domain-containing protein</fullName>
    </recommendedName>
</protein>
<dbReference type="eggNOG" id="ENOG502SM1I">
    <property type="taxonomic scope" value="Eukaryota"/>
</dbReference>
<accession>W3X8R6</accession>
<organism evidence="3 4">
    <name type="scientific">Pestalotiopsis fici (strain W106-1 / CGMCC3.15140)</name>
    <dbReference type="NCBI Taxonomy" id="1229662"/>
    <lineage>
        <taxon>Eukaryota</taxon>
        <taxon>Fungi</taxon>
        <taxon>Dikarya</taxon>
        <taxon>Ascomycota</taxon>
        <taxon>Pezizomycotina</taxon>
        <taxon>Sordariomycetes</taxon>
        <taxon>Xylariomycetidae</taxon>
        <taxon>Amphisphaeriales</taxon>
        <taxon>Sporocadaceae</taxon>
        <taxon>Pestalotiopsis</taxon>
    </lineage>
</organism>
<evidence type="ECO:0000313" key="4">
    <source>
        <dbReference type="Proteomes" id="UP000030651"/>
    </source>
</evidence>
<dbReference type="HOGENOM" id="CLU_008751_1_0_1"/>
<keyword evidence="1" id="KW-0472">Membrane</keyword>
<reference evidence="4" key="1">
    <citation type="journal article" date="2015" name="BMC Genomics">
        <title>Genomic and transcriptomic analysis of the endophytic fungus Pestalotiopsis fici reveals its lifestyle and high potential for synthesis of natural products.</title>
        <authorList>
            <person name="Wang X."/>
            <person name="Zhang X."/>
            <person name="Liu L."/>
            <person name="Xiang M."/>
            <person name="Wang W."/>
            <person name="Sun X."/>
            <person name="Che Y."/>
            <person name="Guo L."/>
            <person name="Liu G."/>
            <person name="Guo L."/>
            <person name="Wang C."/>
            <person name="Yin W.B."/>
            <person name="Stadler M."/>
            <person name="Zhang X."/>
            <person name="Liu X."/>
        </authorList>
    </citation>
    <scope>NUCLEOTIDE SEQUENCE [LARGE SCALE GENOMIC DNA]</scope>
    <source>
        <strain evidence="4">W106-1 / CGMCC3.15140</strain>
    </source>
</reference>
<keyword evidence="4" id="KW-1185">Reference proteome</keyword>
<dbReference type="KEGG" id="pfy:PFICI_06578"/>
<dbReference type="EMBL" id="KI912112">
    <property type="protein sequence ID" value="ETS81576.1"/>
    <property type="molecule type" value="Genomic_DNA"/>
</dbReference>
<dbReference type="GeneID" id="19271591"/>
<evidence type="ECO:0000256" key="1">
    <source>
        <dbReference type="SAM" id="Phobius"/>
    </source>
</evidence>
<keyword evidence="1" id="KW-1133">Transmembrane helix</keyword>
<sequence length="1004" mass="113942">MADPISLVGTAVGVASLAIQLFSGFTSYIDKLKCRKEDLDAVNRKLSDFRASIDAIKSTEKRRRDNHSTPQPALDQCLQTCEAELLALKAFWEKCSDEGANAPNLRHRVKTKAKELSFPFHREDLARLEARLDQATNTMTLALQAVHIDEAVTTSESLKVVLKNTNTTSGDMRMIRQHNHDILQGIGQLTISFDKASSKDEEAAKCMEERIAAMQQLMEAGNANIQWMMERMRRVDDNQMVSSDSTVGLMDSIHPCSFTDTYTKSSGAVGHNPAPAQVLTVGSLRQGQRGQPSPLSPPLHRNLFCTCAQIRRRQLRWNPLSTWSFGVKYTSTHHHPSCPMAQVAVWRPADRHQVEVKIAARLRSWMLDFALAGVLGNTYLSIYPSLNCTRTVGIDSPSYKILAIIEHSIYSFPDDLSHVLTRIIDHALQKLKKLYEERRASPLDMDVNGVTFVELFASVLGLVAASDHYVSLFLDFLTCLKSWGVELRQEFGSSNQLILCLLRLEKNNVTSKAGVTSRQWIKRLSDIGLDLDATFESAWTRANWDATAAYPVQLWHASNPTEYASSATQVAIMNQDYDLLQVTLLENPKDLEKHFTLGDVGTLAMAIFWPKGLQLLVRTILENDMLDTQLFELGQAYRMTSIQHLPSEQIASYAWSAGYILDTEANAISSMLKNCNIYVPGILRVSSDWKSVFRTMMNGIVTVKLLDLIWEAGFQHPDTYDMFKSPDLSNKDLFIYDWYIQHGINPRQTHWIHKGNFSVSHLCAAVVGEKLSWNYKRSLSDAESFANIVGQNQHHDTCRCHCSPSGCSPFKVYLHAYISTSFTERRRSAKRQAERWQMSTALSNKSSDFLECQLQAIRLATFDELGLAHTCCTRLWDKEGELFAPEEEEMMELQKEDQALLQVLEDLMDEFIIEFPRSGCGLREFFEGYWIQRIRENLEQLNADTLTEQHLKEAEDMGVIWDSGSVAGGNSDMEYYSSDDDWTPERRPPEEQTFEYWERMIDDI</sequence>
<keyword evidence="1" id="KW-0812">Transmembrane</keyword>
<feature type="transmembrane region" description="Helical" evidence="1">
    <location>
        <begin position="6"/>
        <end position="29"/>
    </location>
</feature>
<gene>
    <name evidence="3" type="ORF">PFICI_06578</name>
</gene>
<evidence type="ECO:0000259" key="2">
    <source>
        <dbReference type="Pfam" id="PF17111"/>
    </source>
</evidence>
<dbReference type="InterPro" id="IPR031348">
    <property type="entry name" value="PigL_N"/>
</dbReference>
<dbReference type="AlphaFoldDB" id="W3X8R6"/>
<dbReference type="Pfam" id="PF17111">
    <property type="entry name" value="PigL_N"/>
    <property type="match status" value="1"/>
</dbReference>
<dbReference type="OMA" id="SAYLWHE"/>
<evidence type="ECO:0000313" key="3">
    <source>
        <dbReference type="EMBL" id="ETS81576.1"/>
    </source>
</evidence>
<name>W3X8R6_PESFW</name>
<dbReference type="RefSeq" id="XP_007833350.1">
    <property type="nucleotide sequence ID" value="XM_007835159.1"/>
</dbReference>
<proteinExistence type="predicted"/>